<keyword evidence="4" id="KW-1185">Reference proteome</keyword>
<dbReference type="RefSeq" id="WP_089949200.1">
    <property type="nucleotide sequence ID" value="NZ_FOFR01000001.1"/>
</dbReference>
<dbReference type="OrthoDB" id="275232at2"/>
<feature type="domain" description="TNT" evidence="2">
    <location>
        <begin position="771"/>
        <end position="857"/>
    </location>
</feature>
<dbReference type="Proteomes" id="UP000199352">
    <property type="component" value="Unassembled WGS sequence"/>
</dbReference>
<dbReference type="STRING" id="402600.SAMN05216188_101897"/>
<feature type="region of interest" description="Disordered" evidence="1">
    <location>
        <begin position="677"/>
        <end position="730"/>
    </location>
</feature>
<organism evidence="3 4">
    <name type="scientific">Lentzea xinjiangensis</name>
    <dbReference type="NCBI Taxonomy" id="402600"/>
    <lineage>
        <taxon>Bacteria</taxon>
        <taxon>Bacillati</taxon>
        <taxon>Actinomycetota</taxon>
        <taxon>Actinomycetes</taxon>
        <taxon>Pseudonocardiales</taxon>
        <taxon>Pseudonocardiaceae</taxon>
        <taxon>Lentzea</taxon>
    </lineage>
</organism>
<dbReference type="PANTHER" id="PTHR42059:SF1">
    <property type="entry name" value="TNT DOMAIN-CONTAINING PROTEIN"/>
    <property type="match status" value="1"/>
</dbReference>
<dbReference type="InterPro" id="IPR036170">
    <property type="entry name" value="YezG-like_sf"/>
</dbReference>
<evidence type="ECO:0000313" key="3">
    <source>
        <dbReference type="EMBL" id="SEP91529.1"/>
    </source>
</evidence>
<dbReference type="PANTHER" id="PTHR42059">
    <property type="entry name" value="TNT DOMAIN-CONTAINING PROTEIN"/>
    <property type="match status" value="1"/>
</dbReference>
<evidence type="ECO:0000313" key="4">
    <source>
        <dbReference type="Proteomes" id="UP000199352"/>
    </source>
</evidence>
<protein>
    <recommendedName>
        <fullName evidence="2">TNT domain-containing protein</fullName>
    </recommendedName>
</protein>
<evidence type="ECO:0000256" key="1">
    <source>
        <dbReference type="SAM" id="MobiDB-lite"/>
    </source>
</evidence>
<dbReference type="Pfam" id="PF14021">
    <property type="entry name" value="TNT"/>
    <property type="match status" value="1"/>
</dbReference>
<evidence type="ECO:0000259" key="2">
    <source>
        <dbReference type="Pfam" id="PF14021"/>
    </source>
</evidence>
<feature type="compositionally biased region" description="Basic and acidic residues" evidence="1">
    <location>
        <begin position="438"/>
        <end position="454"/>
    </location>
</feature>
<proteinExistence type="predicted"/>
<dbReference type="EMBL" id="FOFR01000001">
    <property type="protein sequence ID" value="SEP91529.1"/>
    <property type="molecule type" value="Genomic_DNA"/>
</dbReference>
<feature type="compositionally biased region" description="Pro residues" evidence="1">
    <location>
        <begin position="682"/>
        <end position="691"/>
    </location>
</feature>
<dbReference type="InterPro" id="IPR025331">
    <property type="entry name" value="TNT"/>
</dbReference>
<sequence length="863" mass="94676">MSEPKPLNPTEQDALVKQIGLTLMRAAPEDWRSVVAQYRATGRYFELEAEMRLQDGTSHSWAPPQDVASLFARLRAGMHREGRGSWTNARYQLDHPSSYNLDFDRAEPSWQTPPPQQAYFDEMRFFPRAEENVPEWLRRRLNPPTPVFRTARVFDGAGPNGRPSVNRPPVPEPEVAPLLAYLSAAPVAVAGRGFDADVLHPDSPPVVPSGFQTDGVWIWPAGISFYLRKYGVPPEPELVERARAAGFALPEVSEEARLAAAANLGAPAAPPGTVVPSLPEPGPEPVPPAEETQFVPAPSFDDEPEPEEYAFSSPVPEPQEAEVTTEQRQVDDDDPGQDDLGATIAVATPPLTGDGPPYRVVFDSDGVPDHVDDRHLRDTYGAGMDLFAPHPSDLAEPEPVAEITVAEPDEDDDGDEHPAVDVTDDPEIPTAGPDEPELLTHHREPELLTHHREEELTDSLLGDTEERPRDAMQDTMAWSPVLDEPLESASEVTEEHPVVPVAEDEPDLAEDEIESTRSFEQAFEEPAESRFEQEQAAEPSPVLPPAPPPAVPAVPAPAAVEETTQFDAALFTEPGFTGKEAEPEPAPEPEPVKPPRQVTPEEDRELAGTRRALDDLNVPHGVYRIGEPADRTWTLRLDGDDWEVCWYDHGPKSPVRFDKVEDASAYLVGRLVMGNFRTIPRAPQPPPPPQRPMTNGFREEPRRPVPPRPPLPPAPVQQLPPPPPPLPGQVPVAAAVAAAVAQDEPSKRKFPISPLPGEPPLTLFRHKQMFELPAGTEVDRYGDQSGNLVYVAGTPFPERSLVPSWINRPYRVYRLRRPLEVLTGVAVPWFEQPGGGTAYLLPKAVEEMVADGVLVEITGSADN</sequence>
<feature type="region of interest" description="Disordered" evidence="1">
    <location>
        <begin position="575"/>
        <end position="604"/>
    </location>
</feature>
<accession>A0A1H9BRL0</accession>
<gene>
    <name evidence="3" type="ORF">SAMN05216188_101897</name>
</gene>
<dbReference type="GO" id="GO:0050135">
    <property type="term" value="F:NADP+ nucleosidase activity"/>
    <property type="evidence" value="ECO:0007669"/>
    <property type="project" value="InterPro"/>
</dbReference>
<dbReference type="InterPro" id="IPR053024">
    <property type="entry name" value="Fungal_surface_NADase"/>
</dbReference>
<feature type="region of interest" description="Disordered" evidence="1">
    <location>
        <begin position="382"/>
        <end position="555"/>
    </location>
</feature>
<feature type="compositionally biased region" description="Pro residues" evidence="1">
    <location>
        <begin position="278"/>
        <end position="288"/>
    </location>
</feature>
<name>A0A1H9BRL0_9PSEU</name>
<feature type="compositionally biased region" description="Acidic residues" evidence="1">
    <location>
        <begin position="502"/>
        <end position="513"/>
    </location>
</feature>
<feature type="compositionally biased region" description="Pro residues" evidence="1">
    <location>
        <begin position="704"/>
        <end position="728"/>
    </location>
</feature>
<dbReference type="AlphaFoldDB" id="A0A1H9BRL0"/>
<feature type="compositionally biased region" description="Pro residues" evidence="1">
    <location>
        <begin position="584"/>
        <end position="594"/>
    </location>
</feature>
<feature type="compositionally biased region" description="Pro residues" evidence="1">
    <location>
        <begin position="541"/>
        <end position="555"/>
    </location>
</feature>
<feature type="region of interest" description="Disordered" evidence="1">
    <location>
        <begin position="267"/>
        <end position="339"/>
    </location>
</feature>
<reference evidence="4" key="1">
    <citation type="submission" date="2016-10" db="EMBL/GenBank/DDBJ databases">
        <authorList>
            <person name="Varghese N."/>
            <person name="Submissions S."/>
        </authorList>
    </citation>
    <scope>NUCLEOTIDE SEQUENCE [LARGE SCALE GENOMIC DNA]</scope>
    <source>
        <strain evidence="4">CGMCC 4.3525</strain>
    </source>
</reference>
<dbReference type="SUPFAM" id="SSF160424">
    <property type="entry name" value="BH3703-like"/>
    <property type="match status" value="1"/>
</dbReference>